<evidence type="ECO:0000256" key="1">
    <source>
        <dbReference type="SAM" id="SignalP"/>
    </source>
</evidence>
<proteinExistence type="predicted"/>
<reference evidence="2 3" key="1">
    <citation type="submission" date="2016-03" db="EMBL/GenBank/DDBJ databases">
        <title>Complete genome sequence of Shewanella psychrophila WP2, a deep sea bacterium isolated from west Pacific sediment.</title>
        <authorList>
            <person name="Xu G."/>
            <person name="Jian H."/>
        </authorList>
    </citation>
    <scope>NUCLEOTIDE SEQUENCE [LARGE SCALE GENOMIC DNA]</scope>
    <source>
        <strain evidence="2 3">WP2</strain>
    </source>
</reference>
<feature type="signal peptide" evidence="1">
    <location>
        <begin position="1"/>
        <end position="20"/>
    </location>
</feature>
<dbReference type="RefSeq" id="WP_077754653.1">
    <property type="nucleotide sequence ID" value="NZ_CP014782.1"/>
</dbReference>
<organism evidence="2 3">
    <name type="scientific">Shewanella psychrophila</name>
    <dbReference type="NCBI Taxonomy" id="225848"/>
    <lineage>
        <taxon>Bacteria</taxon>
        <taxon>Pseudomonadati</taxon>
        <taxon>Pseudomonadota</taxon>
        <taxon>Gammaproteobacteria</taxon>
        <taxon>Alteromonadales</taxon>
        <taxon>Shewanellaceae</taxon>
        <taxon>Shewanella</taxon>
    </lineage>
</organism>
<dbReference type="AlphaFoldDB" id="A0A1S6HWC0"/>
<evidence type="ECO:0008006" key="4">
    <source>
        <dbReference type="Google" id="ProtNLM"/>
    </source>
</evidence>
<keyword evidence="1" id="KW-0732">Signal</keyword>
<dbReference type="KEGG" id="spsw:Sps_04716"/>
<evidence type="ECO:0000313" key="2">
    <source>
        <dbReference type="EMBL" id="AQS39799.1"/>
    </source>
</evidence>
<protein>
    <recommendedName>
        <fullName evidence="4">Lipoprotein</fullName>
    </recommendedName>
</protein>
<evidence type="ECO:0000313" key="3">
    <source>
        <dbReference type="Proteomes" id="UP000189545"/>
    </source>
</evidence>
<feature type="chain" id="PRO_5012616612" description="Lipoprotein" evidence="1">
    <location>
        <begin position="21"/>
        <end position="160"/>
    </location>
</feature>
<keyword evidence="3" id="KW-1185">Reference proteome</keyword>
<sequence length="160" mass="18161">MKKIMLGIIMGIALSGCASADKVVNEKPHFFVKYDEPWAHGVTWAQEMRFEVTHDDSQPNDMQPYMENTVANSRVNECNEQLECKIIPLHIYLKYKIKETPEGYYINGSFITEATSKGDNKLFYPISVPFELNTTVKSSEMLNNKLGATLSMKLTSEAIQ</sequence>
<accession>A0A1S6HWC0</accession>
<dbReference type="PROSITE" id="PS51257">
    <property type="entry name" value="PROKAR_LIPOPROTEIN"/>
    <property type="match status" value="1"/>
</dbReference>
<dbReference type="Proteomes" id="UP000189545">
    <property type="component" value="Chromosome"/>
</dbReference>
<gene>
    <name evidence="2" type="ORF">Sps_04716</name>
</gene>
<dbReference type="EMBL" id="CP014782">
    <property type="protein sequence ID" value="AQS39799.1"/>
    <property type="molecule type" value="Genomic_DNA"/>
</dbReference>
<name>A0A1S6HWC0_9GAMM</name>